<dbReference type="EMBL" id="VJWE01000011">
    <property type="protein sequence ID" value="TWG39499.1"/>
    <property type="molecule type" value="Genomic_DNA"/>
</dbReference>
<dbReference type="SUPFAM" id="SSF56801">
    <property type="entry name" value="Acetyl-CoA synthetase-like"/>
    <property type="match status" value="1"/>
</dbReference>
<name>A0A561XTS0_ACIDE</name>
<dbReference type="InterPro" id="IPR020845">
    <property type="entry name" value="AMP-binding_CS"/>
</dbReference>
<accession>A0A561XTS0</accession>
<gene>
    <name evidence="3" type="ORF">ATF69_1371</name>
</gene>
<dbReference type="InterPro" id="IPR025110">
    <property type="entry name" value="AMP-bd_C"/>
</dbReference>
<protein>
    <submittedName>
        <fullName evidence="3">Fatty-acyl-CoA synthase</fullName>
    </submittedName>
</protein>
<dbReference type="PANTHER" id="PTHR43767">
    <property type="entry name" value="LONG-CHAIN-FATTY-ACID--COA LIGASE"/>
    <property type="match status" value="1"/>
</dbReference>
<dbReference type="Gene3D" id="3.40.50.12780">
    <property type="entry name" value="N-terminal domain of ligase-like"/>
    <property type="match status" value="1"/>
</dbReference>
<dbReference type="InterPro" id="IPR042099">
    <property type="entry name" value="ANL_N_sf"/>
</dbReference>
<dbReference type="AlphaFoldDB" id="A0A561XTS0"/>
<reference evidence="3 4" key="1">
    <citation type="journal article" date="2015" name="Stand. Genomic Sci.">
        <title>Genomic Encyclopedia of Bacterial and Archaeal Type Strains, Phase III: the genomes of soil and plant-associated and newly described type strains.</title>
        <authorList>
            <person name="Whitman W.B."/>
            <person name="Woyke T."/>
            <person name="Klenk H.P."/>
            <person name="Zhou Y."/>
            <person name="Lilburn T.G."/>
            <person name="Beck B.J."/>
            <person name="De Vos P."/>
            <person name="Vandamme P."/>
            <person name="Eisen J.A."/>
            <person name="Garrity G."/>
            <person name="Hugenholtz P."/>
            <person name="Kyrpides N.C."/>
        </authorList>
    </citation>
    <scope>NUCLEOTIDE SEQUENCE [LARGE SCALE GENOMIC DNA]</scope>
    <source>
        <strain evidence="3 4">DSM 64</strain>
    </source>
</reference>
<dbReference type="InterPro" id="IPR045851">
    <property type="entry name" value="AMP-bd_C_sf"/>
</dbReference>
<dbReference type="GeneID" id="51110441"/>
<evidence type="ECO:0000313" key="3">
    <source>
        <dbReference type="EMBL" id="TWG39499.1"/>
    </source>
</evidence>
<evidence type="ECO:0000313" key="4">
    <source>
        <dbReference type="Proteomes" id="UP000321485"/>
    </source>
</evidence>
<proteinExistence type="predicted"/>
<evidence type="ECO:0000259" key="1">
    <source>
        <dbReference type="Pfam" id="PF00501"/>
    </source>
</evidence>
<dbReference type="PANTHER" id="PTHR43767:SF1">
    <property type="entry name" value="NONRIBOSOMAL PEPTIDE SYNTHASE PES1 (EUROFUNG)-RELATED"/>
    <property type="match status" value="1"/>
</dbReference>
<feature type="domain" description="AMP-binding enzyme C-terminal" evidence="2">
    <location>
        <begin position="440"/>
        <end position="511"/>
    </location>
</feature>
<dbReference type="Proteomes" id="UP000321485">
    <property type="component" value="Unassembled WGS sequence"/>
</dbReference>
<dbReference type="RefSeq" id="WP_146870279.1">
    <property type="nucleotide sequence ID" value="NZ_VJWE01000011.1"/>
</dbReference>
<dbReference type="InterPro" id="IPR000873">
    <property type="entry name" value="AMP-dep_synth/lig_dom"/>
</dbReference>
<dbReference type="Pfam" id="PF13193">
    <property type="entry name" value="AMP-binding_C"/>
    <property type="match status" value="1"/>
</dbReference>
<organism evidence="3 4">
    <name type="scientific">Acidovorax delafieldii</name>
    <name type="common">Pseudomonas delafieldii</name>
    <dbReference type="NCBI Taxonomy" id="47920"/>
    <lineage>
        <taxon>Bacteria</taxon>
        <taxon>Pseudomonadati</taxon>
        <taxon>Pseudomonadota</taxon>
        <taxon>Betaproteobacteria</taxon>
        <taxon>Burkholderiales</taxon>
        <taxon>Comamonadaceae</taxon>
        <taxon>Acidovorax</taxon>
    </lineage>
</organism>
<dbReference type="Pfam" id="PF00501">
    <property type="entry name" value="AMP-binding"/>
    <property type="match status" value="1"/>
</dbReference>
<feature type="domain" description="AMP-dependent synthetase/ligase" evidence="1">
    <location>
        <begin position="32"/>
        <end position="390"/>
    </location>
</feature>
<sequence>MALPSLRSLLARFLLSRLRTARSVARLAYRLNPHKPALIDRRGTLTYAQLQDRVYRLQAWMQAQGVKKGDVVFTWLPETGEQYETRLATFENGTIFASFHKHLPAEAALTTMGRVKPTVFIHDPLLSAPILQAVREQLPGLRVLALGDEYERALAQQTPSAGTADVHEDDVFALHMTSGTTGLPKSIGYSNRKYLDSVRLISRAIDFKPPANGPDVNMLGLPLTGPGSGLVLPTLLAGAALVMPEDFRATTLAGLIQKHRVSRAFLSPSAIIDLLDEPTLGQYDLSSLTHVPYGSEMMPAPKIAEAIRRFGPIFQQGYGCLEALPPITWLLPHEHVDAQGNPLGNDILSTVGRVMPGVDVVIRDEQFAPLPLGQMGLITVQTPVRFDGYWLDPEKTSETLRDGWVVMGDLGYFDAAGYLHVLGRSADRVVRHGQALNPREIEEVAHCHPAVKEACLVQHGAAAVLVASLRQSWRNDRGTQALEHDLAEFLVQHLPPEMRPDDVRLVTEIPRSFLNKMLRREVRLMLEAMPPRSSAAHMAHAEPVAGSMATAPQAEAMASAHP</sequence>
<evidence type="ECO:0000259" key="2">
    <source>
        <dbReference type="Pfam" id="PF13193"/>
    </source>
</evidence>
<comment type="caution">
    <text evidence="3">The sequence shown here is derived from an EMBL/GenBank/DDBJ whole genome shotgun (WGS) entry which is preliminary data.</text>
</comment>
<dbReference type="PROSITE" id="PS00455">
    <property type="entry name" value="AMP_BINDING"/>
    <property type="match status" value="1"/>
</dbReference>
<dbReference type="GO" id="GO:0016878">
    <property type="term" value="F:acid-thiol ligase activity"/>
    <property type="evidence" value="ECO:0007669"/>
    <property type="project" value="UniProtKB-ARBA"/>
</dbReference>
<dbReference type="InterPro" id="IPR050237">
    <property type="entry name" value="ATP-dep_AMP-bd_enzyme"/>
</dbReference>
<dbReference type="Gene3D" id="3.30.300.30">
    <property type="match status" value="1"/>
</dbReference>